<reference evidence="2" key="2">
    <citation type="submission" date="2021-09" db="EMBL/GenBank/DDBJ databases">
        <authorList>
            <person name="Jia N."/>
            <person name="Wang J."/>
            <person name="Shi W."/>
            <person name="Du L."/>
            <person name="Sun Y."/>
            <person name="Zhan W."/>
            <person name="Jiang J."/>
            <person name="Wang Q."/>
            <person name="Zhang B."/>
            <person name="Ji P."/>
            <person name="Sakyi L.B."/>
            <person name="Cui X."/>
            <person name="Yuan T."/>
            <person name="Jiang B."/>
            <person name="Yang W."/>
            <person name="Lam T.T.-Y."/>
            <person name="Chang Q."/>
            <person name="Ding S."/>
            <person name="Wang X."/>
            <person name="Zhu J."/>
            <person name="Ruan X."/>
            <person name="Zhao L."/>
            <person name="Wei J."/>
            <person name="Que T."/>
            <person name="Du C."/>
            <person name="Cheng J."/>
            <person name="Dai P."/>
            <person name="Han X."/>
            <person name="Huang E."/>
            <person name="Gao Y."/>
            <person name="Liu J."/>
            <person name="Shao H."/>
            <person name="Ye R."/>
            <person name="Li L."/>
            <person name="Wei W."/>
            <person name="Wang X."/>
            <person name="Wang C."/>
            <person name="Huo Q."/>
            <person name="Li W."/>
            <person name="Guo W."/>
            <person name="Chen H."/>
            <person name="Chen S."/>
            <person name="Zhou L."/>
            <person name="Zhou L."/>
            <person name="Ni X."/>
            <person name="Tian J."/>
            <person name="Zhou Y."/>
            <person name="Sheng Y."/>
            <person name="Liu T."/>
            <person name="Pan Y."/>
            <person name="Xia L."/>
            <person name="Li J."/>
            <person name="Zhao F."/>
            <person name="Cao W."/>
        </authorList>
    </citation>
    <scope>NUCLEOTIDE SEQUENCE</scope>
    <source>
        <strain evidence="2">Rmic-2018</strain>
        <tissue evidence="2">Larvae</tissue>
    </source>
</reference>
<evidence type="ECO:0000256" key="1">
    <source>
        <dbReference type="SAM" id="SignalP"/>
    </source>
</evidence>
<protein>
    <recommendedName>
        <fullName evidence="4">Secreted protein</fullName>
    </recommendedName>
</protein>
<comment type="caution">
    <text evidence="2">The sequence shown here is derived from an EMBL/GenBank/DDBJ whole genome shotgun (WGS) entry which is preliminary data.</text>
</comment>
<keyword evidence="1" id="KW-0732">Signal</keyword>
<proteinExistence type="predicted"/>
<dbReference type="VEuPathDB" id="VectorBase:LOC119179270"/>
<gene>
    <name evidence="2" type="ORF">HPB51_008967</name>
</gene>
<accession>A0A9J6ES30</accession>
<evidence type="ECO:0008006" key="4">
    <source>
        <dbReference type="Google" id="ProtNLM"/>
    </source>
</evidence>
<dbReference type="AlphaFoldDB" id="A0A9J6ES30"/>
<reference evidence="2" key="1">
    <citation type="journal article" date="2020" name="Cell">
        <title>Large-Scale Comparative Analyses of Tick Genomes Elucidate Their Genetic Diversity and Vector Capacities.</title>
        <authorList>
            <consortium name="Tick Genome and Microbiome Consortium (TIGMIC)"/>
            <person name="Jia N."/>
            <person name="Wang J."/>
            <person name="Shi W."/>
            <person name="Du L."/>
            <person name="Sun Y."/>
            <person name="Zhan W."/>
            <person name="Jiang J.F."/>
            <person name="Wang Q."/>
            <person name="Zhang B."/>
            <person name="Ji P."/>
            <person name="Bell-Sakyi L."/>
            <person name="Cui X.M."/>
            <person name="Yuan T.T."/>
            <person name="Jiang B.G."/>
            <person name="Yang W.F."/>
            <person name="Lam T.T."/>
            <person name="Chang Q.C."/>
            <person name="Ding S.J."/>
            <person name="Wang X.J."/>
            <person name="Zhu J.G."/>
            <person name="Ruan X.D."/>
            <person name="Zhao L."/>
            <person name="Wei J.T."/>
            <person name="Ye R.Z."/>
            <person name="Que T.C."/>
            <person name="Du C.H."/>
            <person name="Zhou Y.H."/>
            <person name="Cheng J.X."/>
            <person name="Dai P.F."/>
            <person name="Guo W.B."/>
            <person name="Han X.H."/>
            <person name="Huang E.J."/>
            <person name="Li L.F."/>
            <person name="Wei W."/>
            <person name="Gao Y.C."/>
            <person name="Liu J.Z."/>
            <person name="Shao H.Z."/>
            <person name="Wang X."/>
            <person name="Wang C.C."/>
            <person name="Yang T.C."/>
            <person name="Huo Q.B."/>
            <person name="Li W."/>
            <person name="Chen H.Y."/>
            <person name="Chen S.E."/>
            <person name="Zhou L.G."/>
            <person name="Ni X.B."/>
            <person name="Tian J.H."/>
            <person name="Sheng Y."/>
            <person name="Liu T."/>
            <person name="Pan Y.S."/>
            <person name="Xia L.Y."/>
            <person name="Li J."/>
            <person name="Zhao F."/>
            <person name="Cao W.C."/>
        </authorList>
    </citation>
    <scope>NUCLEOTIDE SEQUENCE</scope>
    <source>
        <strain evidence="2">Rmic-2018</strain>
    </source>
</reference>
<keyword evidence="3" id="KW-1185">Reference proteome</keyword>
<sequence>MGLSYAFAGLLVFAAMTSVVTASTSMSCTNVTLNNILNIGTCLGGNLNYCSNGTSCALQGIYTYGSPQGTVSALGPLLSLIASRLSIPGVNLPATSNTTNFFTMNDTCQGPITIQLPGLQNATSCLGTDANVCTAGSTTTTSQVTQLVQTLTCLLRQIPVDQFRQVIMGSGCQLLTILSSLAGNASLGVGLQTALTSLSAGLRLIMPTCEYTLWFSGERALPRLNT</sequence>
<name>A0A9J6ES30_RHIMP</name>
<evidence type="ECO:0000313" key="3">
    <source>
        <dbReference type="Proteomes" id="UP000821866"/>
    </source>
</evidence>
<evidence type="ECO:0000313" key="2">
    <source>
        <dbReference type="EMBL" id="KAH8037201.1"/>
    </source>
</evidence>
<dbReference type="EMBL" id="JABSTU010000002">
    <property type="protein sequence ID" value="KAH8037201.1"/>
    <property type="molecule type" value="Genomic_DNA"/>
</dbReference>
<organism evidence="2 3">
    <name type="scientific">Rhipicephalus microplus</name>
    <name type="common">Cattle tick</name>
    <name type="synonym">Boophilus microplus</name>
    <dbReference type="NCBI Taxonomy" id="6941"/>
    <lineage>
        <taxon>Eukaryota</taxon>
        <taxon>Metazoa</taxon>
        <taxon>Ecdysozoa</taxon>
        <taxon>Arthropoda</taxon>
        <taxon>Chelicerata</taxon>
        <taxon>Arachnida</taxon>
        <taxon>Acari</taxon>
        <taxon>Parasitiformes</taxon>
        <taxon>Ixodida</taxon>
        <taxon>Ixodoidea</taxon>
        <taxon>Ixodidae</taxon>
        <taxon>Rhipicephalinae</taxon>
        <taxon>Rhipicephalus</taxon>
        <taxon>Boophilus</taxon>
    </lineage>
</organism>
<feature type="signal peptide" evidence="1">
    <location>
        <begin position="1"/>
        <end position="22"/>
    </location>
</feature>
<dbReference type="Proteomes" id="UP000821866">
    <property type="component" value="Chromosome 10"/>
</dbReference>
<feature type="chain" id="PRO_5039940815" description="Secreted protein" evidence="1">
    <location>
        <begin position="23"/>
        <end position="226"/>
    </location>
</feature>